<gene>
    <name evidence="4" type="ORF">DWY99_04850</name>
</gene>
<comment type="caution">
    <text evidence="4">The sequence shown here is derived from an EMBL/GenBank/DDBJ whole genome shotgun (WGS) entry which is preliminary data.</text>
</comment>
<evidence type="ECO:0000313" key="4">
    <source>
        <dbReference type="EMBL" id="RGQ42416.1"/>
    </source>
</evidence>
<dbReference type="Pfam" id="PF00291">
    <property type="entry name" value="PALP"/>
    <property type="match status" value="1"/>
</dbReference>
<dbReference type="EMBL" id="QRTC01000012">
    <property type="protein sequence ID" value="RGQ42416.1"/>
    <property type="molecule type" value="Genomic_DNA"/>
</dbReference>
<dbReference type="GO" id="GO:1901605">
    <property type="term" value="P:alpha-amino acid metabolic process"/>
    <property type="evidence" value="ECO:0007669"/>
    <property type="project" value="UniProtKB-ARBA"/>
</dbReference>
<dbReference type="CDD" id="cd01561">
    <property type="entry name" value="CBS_like"/>
    <property type="match status" value="1"/>
</dbReference>
<sequence length="336" mass="37016">MDRSMELKFQNFAPMISNTPLLEIQYQYRGNDRRIFAKAEYYNLSGSIKDRVAFHILKKAYESHAIQKGDCIAEATSGNTGIAFSAMGSYLGHKVVIYMPDWMSRERISLMESYGAKVRLVSKEEGGFLGSIQMTEELAKQGNVFLPRQFSNEDNVETHYLTTGEEIVRQLSALGLKADGTVAGVGTGGTVMGIGKRLREENPSCKVYPLEPSNSPTLSTGYRVGKHRIYGISDEFIPSIVKLNELDQVISVDDGDSIRMARMLSQQLGIGVGVSSGANFLGSVIAQERLGKDSVVATVFADDNKKYLSTDYSVPQPAKEGFLTNDIQLMSVVAYR</sequence>
<dbReference type="InterPro" id="IPR036052">
    <property type="entry name" value="TrpB-like_PALP_sf"/>
</dbReference>
<dbReference type="AlphaFoldDB" id="A0A412AZ72"/>
<accession>A0A412AZ72</accession>
<dbReference type="InterPro" id="IPR050214">
    <property type="entry name" value="Cys_Synth/Cystath_Beta-Synth"/>
</dbReference>
<protein>
    <submittedName>
        <fullName evidence="4">Cysteine synthase family protein</fullName>
    </submittedName>
</protein>
<evidence type="ECO:0000259" key="3">
    <source>
        <dbReference type="Pfam" id="PF00291"/>
    </source>
</evidence>
<keyword evidence="2" id="KW-0663">Pyridoxal phosphate</keyword>
<dbReference type="InterPro" id="IPR001926">
    <property type="entry name" value="TrpB-like_PALP"/>
</dbReference>
<comment type="cofactor">
    <cofactor evidence="1">
        <name>pyridoxal 5'-phosphate</name>
        <dbReference type="ChEBI" id="CHEBI:597326"/>
    </cofactor>
</comment>
<reference evidence="4 5" key="1">
    <citation type="submission" date="2018-08" db="EMBL/GenBank/DDBJ databases">
        <title>A genome reference for cultivated species of the human gut microbiota.</title>
        <authorList>
            <person name="Zou Y."/>
            <person name="Xue W."/>
            <person name="Luo G."/>
        </authorList>
    </citation>
    <scope>NUCLEOTIDE SEQUENCE [LARGE SCALE GENOMIC DNA]</scope>
    <source>
        <strain evidence="4 5">AF28-26</strain>
    </source>
</reference>
<dbReference type="Gene3D" id="3.40.50.1100">
    <property type="match status" value="2"/>
</dbReference>
<evidence type="ECO:0000256" key="1">
    <source>
        <dbReference type="ARBA" id="ARBA00001933"/>
    </source>
</evidence>
<evidence type="ECO:0000256" key="2">
    <source>
        <dbReference type="ARBA" id="ARBA00022898"/>
    </source>
</evidence>
<dbReference type="SUPFAM" id="SSF53686">
    <property type="entry name" value="Tryptophan synthase beta subunit-like PLP-dependent enzymes"/>
    <property type="match status" value="1"/>
</dbReference>
<name>A0A412AZ72_9FIRM</name>
<organism evidence="4 5">
    <name type="scientific">[Clostridium] leptum</name>
    <dbReference type="NCBI Taxonomy" id="1535"/>
    <lineage>
        <taxon>Bacteria</taxon>
        <taxon>Bacillati</taxon>
        <taxon>Bacillota</taxon>
        <taxon>Clostridia</taxon>
        <taxon>Eubacteriales</taxon>
        <taxon>Oscillospiraceae</taxon>
        <taxon>Oscillospiraceae incertae sedis</taxon>
    </lineage>
</organism>
<feature type="domain" description="Tryptophan synthase beta chain-like PALP" evidence="3">
    <location>
        <begin position="15"/>
        <end position="301"/>
    </location>
</feature>
<proteinExistence type="predicted"/>
<dbReference type="Proteomes" id="UP000284751">
    <property type="component" value="Unassembled WGS sequence"/>
</dbReference>
<dbReference type="PANTHER" id="PTHR10314">
    <property type="entry name" value="CYSTATHIONINE BETA-SYNTHASE"/>
    <property type="match status" value="1"/>
</dbReference>
<evidence type="ECO:0000313" key="5">
    <source>
        <dbReference type="Proteomes" id="UP000284751"/>
    </source>
</evidence>